<dbReference type="Gene3D" id="1.20.1250.20">
    <property type="entry name" value="MFS general substrate transporter like domains"/>
    <property type="match status" value="1"/>
</dbReference>
<reference evidence="8 9" key="1">
    <citation type="submission" date="2019-05" db="EMBL/GenBank/DDBJ databases">
        <authorList>
            <person name="Lee S.D."/>
        </authorList>
    </citation>
    <scope>NUCLEOTIDE SEQUENCE [LARGE SCALE GENOMIC DNA]</scope>
    <source>
        <strain evidence="8 9">YC2-7</strain>
    </source>
</reference>
<dbReference type="EMBL" id="VCQU01000008">
    <property type="protein sequence ID" value="NMN97857.1"/>
    <property type="molecule type" value="Genomic_DNA"/>
</dbReference>
<comment type="caution">
    <text evidence="8">The sequence shown here is derived from an EMBL/GenBank/DDBJ whole genome shotgun (WGS) entry which is preliminary data.</text>
</comment>
<feature type="transmembrane region" description="Helical" evidence="7">
    <location>
        <begin position="35"/>
        <end position="59"/>
    </location>
</feature>
<feature type="transmembrane region" description="Helical" evidence="7">
    <location>
        <begin position="306"/>
        <end position="325"/>
    </location>
</feature>
<feature type="transmembrane region" description="Helical" evidence="7">
    <location>
        <begin position="178"/>
        <end position="210"/>
    </location>
</feature>
<dbReference type="Proteomes" id="UP000535543">
    <property type="component" value="Unassembled WGS sequence"/>
</dbReference>
<keyword evidence="9" id="KW-1185">Reference proteome</keyword>
<gene>
    <name evidence="8" type="ORF">FGL95_22725</name>
</gene>
<evidence type="ECO:0000313" key="8">
    <source>
        <dbReference type="EMBL" id="NMN97857.1"/>
    </source>
</evidence>
<evidence type="ECO:0000256" key="7">
    <source>
        <dbReference type="SAM" id="Phobius"/>
    </source>
</evidence>
<evidence type="ECO:0000256" key="4">
    <source>
        <dbReference type="ARBA" id="ARBA00022692"/>
    </source>
</evidence>
<evidence type="ECO:0000313" key="9">
    <source>
        <dbReference type="Proteomes" id="UP000535543"/>
    </source>
</evidence>
<dbReference type="AlphaFoldDB" id="A0A848KQG3"/>
<dbReference type="PANTHER" id="PTHR23513">
    <property type="entry name" value="INTEGRAL MEMBRANE EFFLUX PROTEIN-RELATED"/>
    <property type="match status" value="1"/>
</dbReference>
<evidence type="ECO:0000256" key="3">
    <source>
        <dbReference type="ARBA" id="ARBA00022475"/>
    </source>
</evidence>
<evidence type="ECO:0000256" key="6">
    <source>
        <dbReference type="ARBA" id="ARBA00023136"/>
    </source>
</evidence>
<feature type="transmembrane region" description="Helical" evidence="7">
    <location>
        <begin position="111"/>
        <end position="134"/>
    </location>
</feature>
<keyword evidence="4 7" id="KW-0812">Transmembrane</keyword>
<dbReference type="GO" id="GO:0005886">
    <property type="term" value="C:plasma membrane"/>
    <property type="evidence" value="ECO:0007669"/>
    <property type="project" value="UniProtKB-SubCell"/>
</dbReference>
<dbReference type="PRINTS" id="PR01988">
    <property type="entry name" value="EXPORTERBACE"/>
</dbReference>
<dbReference type="InterPro" id="IPR036259">
    <property type="entry name" value="MFS_trans_sf"/>
</dbReference>
<feature type="transmembrane region" description="Helical" evidence="7">
    <location>
        <begin position="281"/>
        <end position="301"/>
    </location>
</feature>
<comment type="subcellular location">
    <subcellularLocation>
        <location evidence="1">Cell membrane</location>
        <topology evidence="1">Multi-pass membrane protein</topology>
    </subcellularLocation>
</comment>
<evidence type="ECO:0000256" key="1">
    <source>
        <dbReference type="ARBA" id="ARBA00004651"/>
    </source>
</evidence>
<organism evidence="8 9">
    <name type="scientific">Antrihabitans stalactiti</name>
    <dbReference type="NCBI Taxonomy" id="2584121"/>
    <lineage>
        <taxon>Bacteria</taxon>
        <taxon>Bacillati</taxon>
        <taxon>Actinomycetota</taxon>
        <taxon>Actinomycetes</taxon>
        <taxon>Mycobacteriales</taxon>
        <taxon>Nocardiaceae</taxon>
        <taxon>Antrihabitans</taxon>
    </lineage>
</organism>
<dbReference type="PANTHER" id="PTHR23513:SF11">
    <property type="entry name" value="STAPHYLOFERRIN A TRANSPORTER"/>
    <property type="match status" value="1"/>
</dbReference>
<name>A0A848KQG3_9NOCA</name>
<evidence type="ECO:0000256" key="5">
    <source>
        <dbReference type="ARBA" id="ARBA00022989"/>
    </source>
</evidence>
<dbReference type="SUPFAM" id="SSF103473">
    <property type="entry name" value="MFS general substrate transporter"/>
    <property type="match status" value="1"/>
</dbReference>
<evidence type="ECO:0000256" key="2">
    <source>
        <dbReference type="ARBA" id="ARBA00022448"/>
    </source>
</evidence>
<dbReference type="CDD" id="cd06173">
    <property type="entry name" value="MFS_MefA_like"/>
    <property type="match status" value="1"/>
</dbReference>
<keyword evidence="6 7" id="KW-0472">Membrane</keyword>
<dbReference type="Pfam" id="PF05977">
    <property type="entry name" value="MFS_3"/>
    <property type="match status" value="1"/>
</dbReference>
<keyword evidence="3" id="KW-1003">Cell membrane</keyword>
<reference evidence="8 9" key="2">
    <citation type="submission" date="2020-06" db="EMBL/GenBank/DDBJ databases">
        <title>Antribacter stalactiti gen. nov., sp. nov., a new member of the family Nacardiaceae isolated from a cave.</title>
        <authorList>
            <person name="Kim I.S."/>
        </authorList>
    </citation>
    <scope>NUCLEOTIDE SEQUENCE [LARGE SCALE GENOMIC DNA]</scope>
    <source>
        <strain evidence="8 9">YC2-7</strain>
    </source>
</reference>
<keyword evidence="2" id="KW-0813">Transport</keyword>
<feature type="transmembrane region" description="Helical" evidence="7">
    <location>
        <begin position="244"/>
        <end position="261"/>
    </location>
</feature>
<protein>
    <submittedName>
        <fullName evidence="8">MFS transporter</fullName>
    </submittedName>
</protein>
<feature type="transmembrane region" description="Helical" evidence="7">
    <location>
        <begin position="375"/>
        <end position="395"/>
    </location>
</feature>
<accession>A0A848KQG3</accession>
<feature type="transmembrane region" description="Helical" evidence="7">
    <location>
        <begin position="331"/>
        <end position="354"/>
    </location>
</feature>
<feature type="transmembrane region" description="Helical" evidence="7">
    <location>
        <begin position="65"/>
        <end position="90"/>
    </location>
</feature>
<keyword evidence="5 7" id="KW-1133">Transmembrane helix</keyword>
<sequence>METAFPCSARKRRSPWSTTGSMRAREVLRQRDFRLLFVAQTASMAGDAPAMLAITFVVLEIGGSPAALGAVLAARFVPLTGLLLLGGVLADRFSRRGLMIASDVARAGSQAVLAALLIAGTAHVWQIIALQAIYGSAEALFTPALGGILPQLVPTESLREANALISMSTSLTRVLGPAVGAIIIATVGPGAAVAMDAATFAVSAVALMGVRRTGGREMHSAKRTKPERLFPALKTGWREVCSRTWLWTSIVNFTVFSALAWPAVLVLGPQVALLDFGGPDGWAVIMATFAGGALLGGAFALRVPAAYPVAACATLLAVAAARPAVLVSGAGLPIIGLYSAVSGAAFSIALVYWNTVLQERIPLGVLSRVRSIDDFSCSLFTPVSYVALGPLAAFIGLREGMLLLSVVAIAACIGTLAVPAVRQLSGAKEPVPVG</sequence>
<dbReference type="InterPro" id="IPR010290">
    <property type="entry name" value="TM_effector"/>
</dbReference>
<proteinExistence type="predicted"/>
<feature type="transmembrane region" description="Helical" evidence="7">
    <location>
        <begin position="401"/>
        <end position="421"/>
    </location>
</feature>
<dbReference type="InterPro" id="IPR022324">
    <property type="entry name" value="Bacilysin_exporter_BacE_put"/>
</dbReference>